<dbReference type="AlphaFoldDB" id="A0A1J1LIP2"/>
<dbReference type="EMBL" id="CZDF01000150">
    <property type="protein sequence ID" value="CUR32384.1"/>
    <property type="molecule type" value="Genomic_DNA"/>
</dbReference>
<evidence type="ECO:0000313" key="9">
    <source>
        <dbReference type="Proteomes" id="UP000184315"/>
    </source>
</evidence>
<dbReference type="InterPro" id="IPR036291">
    <property type="entry name" value="NAD(P)-bd_dom_sf"/>
</dbReference>
<comment type="similarity">
    <text evidence="1 5">Belongs to the D-isomer specific 2-hydroxyacid dehydrogenase family.</text>
</comment>
<dbReference type="FunFam" id="3.40.50.720:FF:000203">
    <property type="entry name" value="D-3-phosphoglycerate dehydrogenase (SerA)"/>
    <property type="match status" value="1"/>
</dbReference>
<evidence type="ECO:0000313" key="8">
    <source>
        <dbReference type="EMBL" id="CUR32384.1"/>
    </source>
</evidence>
<dbReference type="RefSeq" id="WP_072719137.1">
    <property type="nucleotide sequence ID" value="NZ_LN889797.1"/>
</dbReference>
<dbReference type="STRING" id="671072.PL9214450003"/>
<dbReference type="Pfam" id="PF00389">
    <property type="entry name" value="2-Hacid_dh"/>
    <property type="match status" value="1"/>
</dbReference>
<reference evidence="9" key="1">
    <citation type="submission" date="2015-10" db="EMBL/GenBank/DDBJ databases">
        <authorList>
            <person name="Regsiter A."/>
            <person name="william w."/>
        </authorList>
    </citation>
    <scope>NUCLEOTIDE SEQUENCE [LARGE SCALE GENOMIC DNA]</scope>
</reference>
<dbReference type="InterPro" id="IPR006139">
    <property type="entry name" value="D-isomer_2_OHA_DH_cat_dom"/>
</dbReference>
<dbReference type="GO" id="GO:0016616">
    <property type="term" value="F:oxidoreductase activity, acting on the CH-OH group of donors, NAD or NADP as acceptor"/>
    <property type="evidence" value="ECO:0007669"/>
    <property type="project" value="InterPro"/>
</dbReference>
<proteinExistence type="inferred from homology"/>
<dbReference type="GO" id="GO:0008652">
    <property type="term" value="P:amino acid biosynthetic process"/>
    <property type="evidence" value="ECO:0007669"/>
    <property type="project" value="UniProtKB-KW"/>
</dbReference>
<keyword evidence="9" id="KW-1185">Reference proteome</keyword>
<evidence type="ECO:0000256" key="3">
    <source>
        <dbReference type="ARBA" id="ARBA00023002"/>
    </source>
</evidence>
<dbReference type="InterPro" id="IPR050857">
    <property type="entry name" value="D-2-hydroxyacid_DH"/>
</dbReference>
<organism evidence="8 9">
    <name type="scientific">Planktothrix tepida PCC 9214</name>
    <dbReference type="NCBI Taxonomy" id="671072"/>
    <lineage>
        <taxon>Bacteria</taxon>
        <taxon>Bacillati</taxon>
        <taxon>Cyanobacteriota</taxon>
        <taxon>Cyanophyceae</taxon>
        <taxon>Oscillatoriophycideae</taxon>
        <taxon>Oscillatoriales</taxon>
        <taxon>Microcoleaceae</taxon>
        <taxon>Planktothrix</taxon>
    </lineage>
</organism>
<accession>A0A1J1LIP2</accession>
<evidence type="ECO:0000256" key="1">
    <source>
        <dbReference type="ARBA" id="ARBA00005854"/>
    </source>
</evidence>
<keyword evidence="2" id="KW-0028">Amino-acid biosynthesis</keyword>
<dbReference type="InterPro" id="IPR029753">
    <property type="entry name" value="D-isomer_DH_CS"/>
</dbReference>
<dbReference type="CDD" id="cd12172">
    <property type="entry name" value="PGDH_like_2"/>
    <property type="match status" value="1"/>
</dbReference>
<keyword evidence="4" id="KW-0520">NAD</keyword>
<dbReference type="GO" id="GO:0051287">
    <property type="term" value="F:NAD binding"/>
    <property type="evidence" value="ECO:0007669"/>
    <property type="project" value="InterPro"/>
</dbReference>
<protein>
    <submittedName>
        <fullName evidence="8">D-isomer specific 2-hydroxyacid dehydrogenase family protein</fullName>
    </submittedName>
</protein>
<dbReference type="SUPFAM" id="SSF51735">
    <property type="entry name" value="NAD(P)-binding Rossmann-fold domains"/>
    <property type="match status" value="1"/>
</dbReference>
<feature type="domain" description="D-isomer specific 2-hydroxyacid dehydrogenase NAD-binding" evidence="7">
    <location>
        <begin position="114"/>
        <end position="287"/>
    </location>
</feature>
<dbReference type="SUPFAM" id="SSF52283">
    <property type="entry name" value="Formate/glycerate dehydrogenase catalytic domain-like"/>
    <property type="match status" value="1"/>
</dbReference>
<evidence type="ECO:0000259" key="7">
    <source>
        <dbReference type="Pfam" id="PF02826"/>
    </source>
</evidence>
<keyword evidence="3 5" id="KW-0560">Oxidoreductase</keyword>
<evidence type="ECO:0000259" key="6">
    <source>
        <dbReference type="Pfam" id="PF00389"/>
    </source>
</evidence>
<dbReference type="Gene3D" id="3.40.50.720">
    <property type="entry name" value="NAD(P)-binding Rossmann-like Domain"/>
    <property type="match status" value="2"/>
</dbReference>
<dbReference type="Pfam" id="PF02826">
    <property type="entry name" value="2-Hacid_dh_C"/>
    <property type="match status" value="1"/>
</dbReference>
<evidence type="ECO:0000256" key="2">
    <source>
        <dbReference type="ARBA" id="ARBA00022605"/>
    </source>
</evidence>
<evidence type="ECO:0000256" key="5">
    <source>
        <dbReference type="RuleBase" id="RU003719"/>
    </source>
</evidence>
<feature type="domain" description="D-isomer specific 2-hydroxyacid dehydrogenase catalytic" evidence="6">
    <location>
        <begin position="23"/>
        <end position="308"/>
    </location>
</feature>
<dbReference type="Proteomes" id="UP000184315">
    <property type="component" value="Unassembled WGS sequence"/>
</dbReference>
<dbReference type="InterPro" id="IPR029752">
    <property type="entry name" value="D-isomer_DH_CS1"/>
</dbReference>
<dbReference type="InterPro" id="IPR006140">
    <property type="entry name" value="D-isomer_DH_NAD-bd"/>
</dbReference>
<dbReference type="PANTHER" id="PTHR42789">
    <property type="entry name" value="D-ISOMER SPECIFIC 2-HYDROXYACID DEHYDROGENASE FAMILY PROTEIN (AFU_ORTHOLOGUE AFUA_6G10090)"/>
    <property type="match status" value="1"/>
</dbReference>
<name>A0A1J1LIP2_9CYAN</name>
<dbReference type="PROSITE" id="PS00671">
    <property type="entry name" value="D_2_HYDROXYACID_DH_3"/>
    <property type="match status" value="1"/>
</dbReference>
<dbReference type="PANTHER" id="PTHR42789:SF1">
    <property type="entry name" value="D-ISOMER SPECIFIC 2-HYDROXYACID DEHYDROGENASE FAMILY PROTEIN (AFU_ORTHOLOGUE AFUA_6G10090)"/>
    <property type="match status" value="1"/>
</dbReference>
<gene>
    <name evidence="8" type="ORF">PL9214450003</name>
</gene>
<evidence type="ECO:0000256" key="4">
    <source>
        <dbReference type="ARBA" id="ARBA00023027"/>
    </source>
</evidence>
<sequence length="313" mass="34252">MTWNVLITCPHLQKTIDLYRSFFAERNIEIVVPSIVQQMSEAELLEIIDQFDGVIAGDDPFTAKVLAQGKRLKIVAKWGIGVDSIDRDAAKELGILVKNTPDVFSDEVADVALGYIILLARHLHKLDQSVRSGGWLQIPGMTLRGKTLGVIGVGSIGRGIVKRGVAVGMSILGYDVMPIPDTVQTELGVKSVSFEDLLQQSDFIALSCNLTRENHHLLSHHQFDLMKPGVRLVNVARGPLIDETALTEALQSGKVAGAALDVFEMEPLAMESPLRQFEQCIFGTHNGSHTREAVLRVNEMAINNLLQGLGLEN</sequence>
<dbReference type="PROSITE" id="PS00065">
    <property type="entry name" value="D_2_HYDROXYACID_DH_1"/>
    <property type="match status" value="1"/>
</dbReference>
<dbReference type="OrthoDB" id="9805416at2"/>